<dbReference type="AlphaFoldDB" id="A0A0G3XEJ5"/>
<evidence type="ECO:0000256" key="1">
    <source>
        <dbReference type="ARBA" id="ARBA00022842"/>
    </source>
</evidence>
<dbReference type="GO" id="GO:0016779">
    <property type="term" value="F:nucleotidyltransferase activity"/>
    <property type="evidence" value="ECO:0007669"/>
    <property type="project" value="UniProtKB-ARBA"/>
</dbReference>
<dbReference type="RefSeq" id="WP_047820290.1">
    <property type="nucleotide sequence ID" value="NZ_CP011770.1"/>
</dbReference>
<dbReference type="STRING" id="1348774.AB433_05795"/>
<name>A0A0G3XEJ5_9SPHN</name>
<keyword evidence="1" id="KW-0460">Magnesium</keyword>
<dbReference type="Gene3D" id="3.90.550.10">
    <property type="entry name" value="Spore Coat Polysaccharide Biosynthesis Protein SpsA, Chain A"/>
    <property type="match status" value="1"/>
</dbReference>
<dbReference type="Proteomes" id="UP000035287">
    <property type="component" value="Chromosome"/>
</dbReference>
<reference evidence="3 4" key="1">
    <citation type="submission" date="2015-06" db="EMBL/GenBank/DDBJ databases">
        <authorList>
            <person name="Zeng Y."/>
            <person name="Huang Y."/>
        </authorList>
    </citation>
    <scope>NUCLEOTIDE SEQUENCE [LARGE SCALE GENOMIC DNA]</scope>
    <source>
        <strain evidence="3 4">PQ-2</strain>
    </source>
</reference>
<evidence type="ECO:0000313" key="3">
    <source>
        <dbReference type="EMBL" id="AKM09602.1"/>
    </source>
</evidence>
<gene>
    <name evidence="3" type="ORF">AB433_05795</name>
</gene>
<accession>A0A0G3XEJ5</accession>
<dbReference type="SUPFAM" id="SSF53448">
    <property type="entry name" value="Nucleotide-diphospho-sugar transferases"/>
    <property type="match status" value="1"/>
</dbReference>
<proteinExistence type="predicted"/>
<dbReference type="OrthoDB" id="9779263at2"/>
<dbReference type="Pfam" id="PF12804">
    <property type="entry name" value="NTP_transf_3"/>
    <property type="match status" value="1"/>
</dbReference>
<dbReference type="InterPro" id="IPR025877">
    <property type="entry name" value="MobA-like_NTP_Trfase"/>
</dbReference>
<dbReference type="KEGG" id="cna:AB433_05795"/>
<keyword evidence="4" id="KW-1185">Reference proteome</keyword>
<evidence type="ECO:0000259" key="2">
    <source>
        <dbReference type="Pfam" id="PF12804"/>
    </source>
</evidence>
<dbReference type="InterPro" id="IPR029044">
    <property type="entry name" value="Nucleotide-diphossugar_trans"/>
</dbReference>
<evidence type="ECO:0000313" key="4">
    <source>
        <dbReference type="Proteomes" id="UP000035287"/>
    </source>
</evidence>
<dbReference type="PATRIC" id="fig|1348774.3.peg.1215"/>
<dbReference type="EMBL" id="CP011770">
    <property type="protein sequence ID" value="AKM09602.1"/>
    <property type="molecule type" value="Genomic_DNA"/>
</dbReference>
<organism evidence="3 4">
    <name type="scientific">Croceicoccus naphthovorans</name>
    <dbReference type="NCBI Taxonomy" id="1348774"/>
    <lineage>
        <taxon>Bacteria</taxon>
        <taxon>Pseudomonadati</taxon>
        <taxon>Pseudomonadota</taxon>
        <taxon>Alphaproteobacteria</taxon>
        <taxon>Sphingomonadales</taxon>
        <taxon>Erythrobacteraceae</taxon>
        <taxon>Croceicoccus</taxon>
    </lineage>
</organism>
<sequence>MTKQVRIGAAILAAGASRRFGDADKLTTALNGRMLGQHVAYLLADLDFAERWIVTASQTHPCREAWEAAKFAIAVNECADTGMGSSVAIAAHLAQQARCDFLLIALADMPLVPAGHFIDVIAKAVALGQTAIAASTDGDARMPPAVFGSHHFDELARSTGDEGARDLLQQAATVECSGTCLLDIDNERDLAIARKSLGRD</sequence>
<protein>
    <recommendedName>
        <fullName evidence="2">MobA-like NTP transferase domain-containing protein</fullName>
    </recommendedName>
</protein>
<dbReference type="PANTHER" id="PTHR43777">
    <property type="entry name" value="MOLYBDENUM COFACTOR CYTIDYLYLTRANSFERASE"/>
    <property type="match status" value="1"/>
</dbReference>
<dbReference type="PANTHER" id="PTHR43777:SF1">
    <property type="entry name" value="MOLYBDENUM COFACTOR CYTIDYLYLTRANSFERASE"/>
    <property type="match status" value="1"/>
</dbReference>
<feature type="domain" description="MobA-like NTP transferase" evidence="2">
    <location>
        <begin position="9"/>
        <end position="172"/>
    </location>
</feature>